<dbReference type="AlphaFoldDB" id="A0A934V7B5"/>
<accession>A0A934V7B5</accession>
<protein>
    <submittedName>
        <fullName evidence="1">Uncharacterized protein</fullName>
    </submittedName>
</protein>
<gene>
    <name evidence="1" type="ORF">JHE00_24630</name>
</gene>
<comment type="caution">
    <text evidence="1">The sequence shown here is derived from an EMBL/GenBank/DDBJ whole genome shotgun (WGS) entry which is preliminary data.</text>
</comment>
<keyword evidence="2" id="KW-1185">Reference proteome</keyword>
<organism evidence="1 2">
    <name type="scientific">Prauserella cavernicola</name>
    <dbReference type="NCBI Taxonomy" id="2800127"/>
    <lineage>
        <taxon>Bacteria</taxon>
        <taxon>Bacillati</taxon>
        <taxon>Actinomycetota</taxon>
        <taxon>Actinomycetes</taxon>
        <taxon>Pseudonocardiales</taxon>
        <taxon>Pseudonocardiaceae</taxon>
        <taxon>Prauserella</taxon>
    </lineage>
</organism>
<evidence type="ECO:0000313" key="1">
    <source>
        <dbReference type="EMBL" id="MBK1787524.1"/>
    </source>
</evidence>
<evidence type="ECO:0000313" key="2">
    <source>
        <dbReference type="Proteomes" id="UP000635245"/>
    </source>
</evidence>
<sequence>MTIPDRPGVRLRAAHTRSRAEDLVVRVDERTGLLALATTRVRETARECPPSPRNR</sequence>
<dbReference type="Proteomes" id="UP000635245">
    <property type="component" value="Unassembled WGS sequence"/>
</dbReference>
<dbReference type="RefSeq" id="WP_200322233.1">
    <property type="nucleotide sequence ID" value="NZ_JAENJH010000007.1"/>
</dbReference>
<proteinExistence type="predicted"/>
<reference evidence="1" key="1">
    <citation type="submission" date="2020-12" db="EMBL/GenBank/DDBJ databases">
        <title>Prauserella sp. ASG 168, a novel actinomycete isolated from cave rock.</title>
        <authorList>
            <person name="Suriyachadkun C."/>
        </authorList>
    </citation>
    <scope>NUCLEOTIDE SEQUENCE</scope>
    <source>
        <strain evidence="1">ASG 168</strain>
    </source>
</reference>
<dbReference type="EMBL" id="JAENJH010000007">
    <property type="protein sequence ID" value="MBK1787524.1"/>
    <property type="molecule type" value="Genomic_DNA"/>
</dbReference>
<name>A0A934V7B5_9PSEU</name>